<accession>S4RUC8</accession>
<evidence type="ECO:0000313" key="6">
    <source>
        <dbReference type="Ensembl" id="ENSPMAP00000008818.1"/>
    </source>
</evidence>
<reference evidence="6" key="2">
    <citation type="submission" date="2025-09" db="UniProtKB">
        <authorList>
            <consortium name="Ensembl"/>
        </authorList>
    </citation>
    <scope>IDENTIFICATION</scope>
</reference>
<evidence type="ECO:0000256" key="5">
    <source>
        <dbReference type="SAM" id="MobiDB-lite"/>
    </source>
</evidence>
<feature type="compositionally biased region" description="Polar residues" evidence="5">
    <location>
        <begin position="12"/>
        <end position="22"/>
    </location>
</feature>
<dbReference type="AlphaFoldDB" id="S4RUC8"/>
<dbReference type="InterPro" id="IPR050687">
    <property type="entry name" value="Dynein_IC"/>
</dbReference>
<evidence type="ECO:0000256" key="3">
    <source>
        <dbReference type="ARBA" id="ARBA00022574"/>
    </source>
</evidence>
<dbReference type="STRING" id="7757.ENSPMAP00000008818"/>
<dbReference type="GeneTree" id="ENSGT00940000158483"/>
<dbReference type="SUPFAM" id="SSF50978">
    <property type="entry name" value="WD40 repeat-like"/>
    <property type="match status" value="1"/>
</dbReference>
<evidence type="ECO:0000256" key="2">
    <source>
        <dbReference type="ARBA" id="ARBA00022490"/>
    </source>
</evidence>
<comment type="subcellular location">
    <subcellularLocation>
        <location evidence="1">Cytoplasm</location>
    </subcellularLocation>
</comment>
<dbReference type="GO" id="GO:0005868">
    <property type="term" value="C:cytoplasmic dynein complex"/>
    <property type="evidence" value="ECO:0007669"/>
    <property type="project" value="TreeGrafter"/>
</dbReference>
<name>S4RUC8_PETMA</name>
<dbReference type="HOGENOM" id="CLU_031167_0_0_1"/>
<dbReference type="PANTHER" id="PTHR12442">
    <property type="entry name" value="DYNEIN INTERMEDIATE CHAIN"/>
    <property type="match status" value="1"/>
</dbReference>
<reference evidence="6" key="1">
    <citation type="submission" date="2025-08" db="UniProtKB">
        <authorList>
            <consortium name="Ensembl"/>
        </authorList>
    </citation>
    <scope>IDENTIFICATION</scope>
</reference>
<protein>
    <submittedName>
        <fullName evidence="6">WD repeat domain 34</fullName>
    </submittedName>
</protein>
<proteinExistence type="predicted"/>
<dbReference type="GO" id="GO:0045504">
    <property type="term" value="F:dynein heavy chain binding"/>
    <property type="evidence" value="ECO:0007669"/>
    <property type="project" value="TreeGrafter"/>
</dbReference>
<dbReference type="PANTHER" id="PTHR12442:SF26">
    <property type="entry name" value="CYTOPLASMIC DYNEIN 2 INTERMEDIATE CHAIN 2"/>
    <property type="match status" value="1"/>
</dbReference>
<organism evidence="6">
    <name type="scientific">Petromyzon marinus</name>
    <name type="common">Sea lamprey</name>
    <dbReference type="NCBI Taxonomy" id="7757"/>
    <lineage>
        <taxon>Eukaryota</taxon>
        <taxon>Metazoa</taxon>
        <taxon>Chordata</taxon>
        <taxon>Craniata</taxon>
        <taxon>Vertebrata</taxon>
        <taxon>Cyclostomata</taxon>
        <taxon>Hyperoartia</taxon>
        <taxon>Petromyzontiformes</taxon>
        <taxon>Petromyzontidae</taxon>
        <taxon>Petromyzon</taxon>
    </lineage>
</organism>
<evidence type="ECO:0000256" key="4">
    <source>
        <dbReference type="ARBA" id="ARBA00022737"/>
    </source>
</evidence>
<keyword evidence="4" id="KW-0677">Repeat</keyword>
<sequence>MFSDASNEAAASCTSSSWQRQRQGPRARADAAAQSEPPQSRDAASQARRCVTRGSQTAASPEAGSRRHGRGATGADDDEGGLLAFLLAVEPVLSEQLRMNATSQAFDGEVAWTERGEEISCLHELSCAEAKTRGLAATAVGWSCTGAMIGVAFGRLNDGDWTVENSMICLWNVCRRGLIPDMPDRTLDVPGCLLCLSFHPTWPAVIAGGASSGEVFVWDTSQEEDPLLAHSGVNATTHQQPVTQVQWVHSPGQSRVLLLMSAGLDGCVMTWRVELSTRKITPNNRVVLLAKHLPSTSTLSKKVQSELPLGITAFSLSEDSSMCVAGLEGGQVVRCLLEPLEQPTRKDQPPLNRKSPALFPFVKHQGPVYAVNFSPFNRRGVSVQAGTDGQVRVFSALLHDPVLVVRAATSYVLAAAWSPARPLVLAASTAEGELLLFDLAIKDSGPVHCIQASPSLSPVSCLAFNPKQPGLLAVGLQSGAARVWTLPSELIVPGVHETDRLKQLVSATSD</sequence>
<keyword evidence="2" id="KW-0963">Cytoplasm</keyword>
<evidence type="ECO:0000256" key="1">
    <source>
        <dbReference type="ARBA" id="ARBA00004496"/>
    </source>
</evidence>
<feature type="region of interest" description="Disordered" evidence="5">
    <location>
        <begin position="1"/>
        <end position="76"/>
    </location>
</feature>
<dbReference type="GO" id="GO:0045503">
    <property type="term" value="F:dynein light chain binding"/>
    <property type="evidence" value="ECO:0007669"/>
    <property type="project" value="TreeGrafter"/>
</dbReference>
<dbReference type="Gene3D" id="2.130.10.10">
    <property type="entry name" value="YVTN repeat-like/Quinoprotein amine dehydrogenase"/>
    <property type="match status" value="1"/>
</dbReference>
<dbReference type="InterPro" id="IPR015943">
    <property type="entry name" value="WD40/YVTN_repeat-like_dom_sf"/>
</dbReference>
<dbReference type="Ensembl" id="ENSPMAT00000008857.1">
    <property type="protein sequence ID" value="ENSPMAP00000008818.1"/>
    <property type="gene ID" value="ENSPMAG00000007998.1"/>
</dbReference>
<dbReference type="InterPro" id="IPR001680">
    <property type="entry name" value="WD40_rpt"/>
</dbReference>
<dbReference type="SMART" id="SM00320">
    <property type="entry name" value="WD40"/>
    <property type="match status" value="5"/>
</dbReference>
<keyword evidence="3" id="KW-0853">WD repeat</keyword>
<dbReference type="GO" id="GO:0097014">
    <property type="term" value="C:ciliary plasm"/>
    <property type="evidence" value="ECO:0007669"/>
    <property type="project" value="TreeGrafter"/>
</dbReference>
<dbReference type="InterPro" id="IPR036322">
    <property type="entry name" value="WD40_repeat_dom_sf"/>
</dbReference>
<dbReference type="GO" id="GO:0042073">
    <property type="term" value="P:intraciliary transport"/>
    <property type="evidence" value="ECO:0007669"/>
    <property type="project" value="TreeGrafter"/>
</dbReference>
<dbReference type="OMA" id="SYVCAWN"/>